<keyword evidence="4" id="KW-1185">Reference proteome</keyword>
<reference evidence="3 4" key="1">
    <citation type="journal article" date="2015" name="Genome Announc.">
        <title>Expanding the biotechnology potential of lactobacilli through comparative genomics of 213 strains and associated genera.</title>
        <authorList>
            <person name="Sun Z."/>
            <person name="Harris H.M."/>
            <person name="McCann A."/>
            <person name="Guo C."/>
            <person name="Argimon S."/>
            <person name="Zhang W."/>
            <person name="Yang X."/>
            <person name="Jeffery I.B."/>
            <person name="Cooney J.C."/>
            <person name="Kagawa T.F."/>
            <person name="Liu W."/>
            <person name="Song Y."/>
            <person name="Salvetti E."/>
            <person name="Wrobel A."/>
            <person name="Rasinkangas P."/>
            <person name="Parkhill J."/>
            <person name="Rea M.C."/>
            <person name="O'Sullivan O."/>
            <person name="Ritari J."/>
            <person name="Douillard F.P."/>
            <person name="Paul Ross R."/>
            <person name="Yang R."/>
            <person name="Briner A.E."/>
            <person name="Felis G.E."/>
            <person name="de Vos W.M."/>
            <person name="Barrangou R."/>
            <person name="Klaenhammer T.R."/>
            <person name="Caufield P.W."/>
            <person name="Cui Y."/>
            <person name="Zhang H."/>
            <person name="O'Toole P.W."/>
        </authorList>
    </citation>
    <scope>NUCLEOTIDE SEQUENCE [LARGE SCALE GENOMIC DNA]</scope>
    <source>
        <strain evidence="3 4">DSM 23829</strain>
    </source>
</reference>
<organism evidence="3 4">
    <name type="scientific">Apilactobacillus ozensis DSM 23829 = JCM 17196</name>
    <dbReference type="NCBI Taxonomy" id="1423781"/>
    <lineage>
        <taxon>Bacteria</taxon>
        <taxon>Bacillati</taxon>
        <taxon>Bacillota</taxon>
        <taxon>Bacilli</taxon>
        <taxon>Lactobacillales</taxon>
        <taxon>Lactobacillaceae</taxon>
        <taxon>Apilactobacillus</taxon>
    </lineage>
</organism>
<dbReference type="STRING" id="1423781.FD06_GL000110"/>
<dbReference type="InterPro" id="IPR005182">
    <property type="entry name" value="YdbS-like_PH"/>
</dbReference>
<dbReference type="PATRIC" id="fig|1423781.4.peg.111"/>
<keyword evidence="1" id="KW-0472">Membrane</keyword>
<evidence type="ECO:0000313" key="3">
    <source>
        <dbReference type="EMBL" id="KRM69943.1"/>
    </source>
</evidence>
<keyword evidence="1" id="KW-1133">Transmembrane helix</keyword>
<dbReference type="AlphaFoldDB" id="A0A0R2AST0"/>
<feature type="transmembrane region" description="Helical" evidence="1">
    <location>
        <begin position="41"/>
        <end position="64"/>
    </location>
</feature>
<dbReference type="Proteomes" id="UP000052012">
    <property type="component" value="Unassembled WGS sequence"/>
</dbReference>
<gene>
    <name evidence="3" type="ORF">FD06_GL000110</name>
</gene>
<feature type="transmembrane region" description="Helical" evidence="1">
    <location>
        <begin position="12"/>
        <end position="35"/>
    </location>
</feature>
<keyword evidence="1" id="KW-0812">Transmembrane</keyword>
<dbReference type="PANTHER" id="PTHR34473:SF2">
    <property type="entry name" value="UPF0699 TRANSMEMBRANE PROTEIN YDBT"/>
    <property type="match status" value="1"/>
</dbReference>
<feature type="domain" description="YdbS-like PH" evidence="2">
    <location>
        <begin position="68"/>
        <end position="141"/>
    </location>
</feature>
<dbReference type="OrthoDB" id="1750577at2"/>
<proteinExistence type="predicted"/>
<accession>A0A0R2AST0</accession>
<evidence type="ECO:0000313" key="4">
    <source>
        <dbReference type="Proteomes" id="UP000052012"/>
    </source>
</evidence>
<protein>
    <recommendedName>
        <fullName evidence="2">YdbS-like PH domain-containing protein</fullName>
    </recommendedName>
</protein>
<comment type="caution">
    <text evidence="3">The sequence shown here is derived from an EMBL/GenBank/DDBJ whole genome shotgun (WGS) entry which is preliminary data.</text>
</comment>
<dbReference type="Pfam" id="PF03703">
    <property type="entry name" value="bPH_2"/>
    <property type="match status" value="1"/>
</dbReference>
<evidence type="ECO:0000256" key="1">
    <source>
        <dbReference type="SAM" id="Phobius"/>
    </source>
</evidence>
<name>A0A0R2AST0_9LACO</name>
<evidence type="ECO:0000259" key="2">
    <source>
        <dbReference type="Pfam" id="PF03703"/>
    </source>
</evidence>
<dbReference type="EMBL" id="AYYQ01000001">
    <property type="protein sequence ID" value="KRM69943.1"/>
    <property type="molecule type" value="Genomic_DNA"/>
</dbReference>
<sequence>MMTRLPAKVKKVWSQSAFISLIGWLTALLVVYLVSRYFYSLPLIVYIIILSLGLLEVMIEYALIPYRYKFYSYEVSETEVRIRKGFIFRSETSIPIARVQNVHLSQGPLLRLQYLTSVSIVTASNSHIIEALVPKDADELRLKVIKLAMEAKNVQ</sequence>
<dbReference type="PANTHER" id="PTHR34473">
    <property type="entry name" value="UPF0699 TRANSMEMBRANE PROTEIN YDBS"/>
    <property type="match status" value="1"/>
</dbReference>